<gene>
    <name evidence="8" type="primary">cmk</name>
    <name evidence="10" type="ORF">BXY45_106131</name>
</gene>
<reference evidence="10 11" key="1">
    <citation type="submission" date="2018-03" db="EMBL/GenBank/DDBJ databases">
        <title>Genomic Encyclopedia of Archaeal and Bacterial Type Strains, Phase II (KMG-II): from individual species to whole genera.</title>
        <authorList>
            <person name="Goeker M."/>
        </authorList>
    </citation>
    <scope>NUCLEOTIDE SEQUENCE [LARGE SCALE GENOMIC DNA]</scope>
    <source>
        <strain evidence="10 11">DSM 44889</strain>
    </source>
</reference>
<dbReference type="HAMAP" id="MF_00238">
    <property type="entry name" value="Cytidyl_kinase_type1"/>
    <property type="match status" value="1"/>
</dbReference>
<keyword evidence="2 8" id="KW-0808">Transferase</keyword>
<feature type="domain" description="Cytidylate kinase" evidence="9">
    <location>
        <begin position="10"/>
        <end position="236"/>
    </location>
</feature>
<dbReference type="AlphaFoldDB" id="A0A316ABQ3"/>
<evidence type="ECO:0000256" key="1">
    <source>
        <dbReference type="ARBA" id="ARBA00009427"/>
    </source>
</evidence>
<evidence type="ECO:0000256" key="8">
    <source>
        <dbReference type="HAMAP-Rule" id="MF_00238"/>
    </source>
</evidence>
<keyword evidence="3 8" id="KW-0547">Nucleotide-binding</keyword>
<dbReference type="EC" id="2.7.4.25" evidence="8"/>
<dbReference type="Gene3D" id="3.40.50.300">
    <property type="entry name" value="P-loop containing nucleotide triphosphate hydrolases"/>
    <property type="match status" value="1"/>
</dbReference>
<evidence type="ECO:0000313" key="11">
    <source>
        <dbReference type="Proteomes" id="UP000245469"/>
    </source>
</evidence>
<dbReference type="InterPro" id="IPR011994">
    <property type="entry name" value="Cytidylate_kinase_dom"/>
</dbReference>
<evidence type="ECO:0000256" key="3">
    <source>
        <dbReference type="ARBA" id="ARBA00022741"/>
    </source>
</evidence>
<evidence type="ECO:0000313" key="10">
    <source>
        <dbReference type="EMBL" id="PWJ54688.1"/>
    </source>
</evidence>
<keyword evidence="4 8" id="KW-0418">Kinase</keyword>
<dbReference type="Pfam" id="PF02224">
    <property type="entry name" value="Cytidylate_kin"/>
    <property type="match status" value="1"/>
</dbReference>
<keyword evidence="8" id="KW-0963">Cytoplasm</keyword>
<organism evidence="10 11">
    <name type="scientific">Quadrisphaera granulorum</name>
    <dbReference type="NCBI Taxonomy" id="317664"/>
    <lineage>
        <taxon>Bacteria</taxon>
        <taxon>Bacillati</taxon>
        <taxon>Actinomycetota</taxon>
        <taxon>Actinomycetes</taxon>
        <taxon>Kineosporiales</taxon>
        <taxon>Kineosporiaceae</taxon>
        <taxon>Quadrisphaera</taxon>
    </lineage>
</organism>
<dbReference type="GO" id="GO:0036431">
    <property type="term" value="F:dCMP kinase activity"/>
    <property type="evidence" value="ECO:0007669"/>
    <property type="project" value="InterPro"/>
</dbReference>
<proteinExistence type="inferred from homology"/>
<comment type="catalytic activity">
    <reaction evidence="6 8">
        <text>dCMP + ATP = dCDP + ADP</text>
        <dbReference type="Rhea" id="RHEA:25094"/>
        <dbReference type="ChEBI" id="CHEBI:30616"/>
        <dbReference type="ChEBI" id="CHEBI:57566"/>
        <dbReference type="ChEBI" id="CHEBI:58593"/>
        <dbReference type="ChEBI" id="CHEBI:456216"/>
        <dbReference type="EC" id="2.7.4.25"/>
    </reaction>
</comment>
<dbReference type="SUPFAM" id="SSF52540">
    <property type="entry name" value="P-loop containing nucleoside triphosphate hydrolases"/>
    <property type="match status" value="1"/>
</dbReference>
<comment type="catalytic activity">
    <reaction evidence="7 8">
        <text>CMP + ATP = CDP + ADP</text>
        <dbReference type="Rhea" id="RHEA:11600"/>
        <dbReference type="ChEBI" id="CHEBI:30616"/>
        <dbReference type="ChEBI" id="CHEBI:58069"/>
        <dbReference type="ChEBI" id="CHEBI:60377"/>
        <dbReference type="ChEBI" id="CHEBI:456216"/>
        <dbReference type="EC" id="2.7.4.25"/>
    </reaction>
</comment>
<keyword evidence="5 8" id="KW-0067">ATP-binding</keyword>
<dbReference type="GO" id="GO:0005737">
    <property type="term" value="C:cytoplasm"/>
    <property type="evidence" value="ECO:0007669"/>
    <property type="project" value="UniProtKB-SubCell"/>
</dbReference>
<evidence type="ECO:0000256" key="5">
    <source>
        <dbReference type="ARBA" id="ARBA00022840"/>
    </source>
</evidence>
<evidence type="ECO:0000256" key="7">
    <source>
        <dbReference type="ARBA" id="ARBA00048478"/>
    </source>
</evidence>
<dbReference type="GO" id="GO:0036430">
    <property type="term" value="F:CMP kinase activity"/>
    <property type="evidence" value="ECO:0007669"/>
    <property type="project" value="RHEA"/>
</dbReference>
<feature type="binding site" evidence="8">
    <location>
        <begin position="13"/>
        <end position="21"/>
    </location>
    <ligand>
        <name>ATP</name>
        <dbReference type="ChEBI" id="CHEBI:30616"/>
    </ligand>
</feature>
<evidence type="ECO:0000256" key="6">
    <source>
        <dbReference type="ARBA" id="ARBA00047615"/>
    </source>
</evidence>
<dbReference type="InterPro" id="IPR003136">
    <property type="entry name" value="Cytidylate_kin"/>
</dbReference>
<sequence>MPRARGLVVVVDGPSGSGKSTLCRRAAAALGAGYLDTGAYYRAVCWAALEDGLDLSAGAAAEAGGRDHGLDEAVAGLARGLDLRVGTDPERPFVVVRGTDVTAAIRESRISSAVSVVATNLEVRAELIARQRAAIAAQASARGVVAEGRDLTTVVAPEAAVRVLVVVDEQRRLARRALELHGTSDAAAVERTRDEVVRRDRDDSSVAAFTEAADGVSVLDNSGSLEEGVEALLALATAALGERITQTTGART</sequence>
<dbReference type="InterPro" id="IPR027417">
    <property type="entry name" value="P-loop_NTPase"/>
</dbReference>
<keyword evidence="11" id="KW-1185">Reference proteome</keyword>
<evidence type="ECO:0000256" key="2">
    <source>
        <dbReference type="ARBA" id="ARBA00022679"/>
    </source>
</evidence>
<comment type="caution">
    <text evidence="10">The sequence shown here is derived from an EMBL/GenBank/DDBJ whole genome shotgun (WGS) entry which is preliminary data.</text>
</comment>
<protein>
    <recommendedName>
        <fullName evidence="8">Cytidylate kinase</fullName>
        <shortName evidence="8">CK</shortName>
        <ecNumber evidence="8">2.7.4.25</ecNumber>
    </recommendedName>
    <alternativeName>
        <fullName evidence="8">Cytidine monophosphate kinase</fullName>
        <shortName evidence="8">CMP kinase</shortName>
    </alternativeName>
</protein>
<dbReference type="Proteomes" id="UP000245469">
    <property type="component" value="Unassembled WGS sequence"/>
</dbReference>
<comment type="subcellular location">
    <subcellularLocation>
        <location evidence="8">Cytoplasm</location>
    </subcellularLocation>
</comment>
<name>A0A316ABQ3_9ACTN</name>
<comment type="similarity">
    <text evidence="1 8">Belongs to the cytidylate kinase family. Type 1 subfamily.</text>
</comment>
<accession>A0A316ABQ3</accession>
<dbReference type="EMBL" id="QGDQ01000006">
    <property type="protein sequence ID" value="PWJ54688.1"/>
    <property type="molecule type" value="Genomic_DNA"/>
</dbReference>
<dbReference type="GO" id="GO:0005524">
    <property type="term" value="F:ATP binding"/>
    <property type="evidence" value="ECO:0007669"/>
    <property type="project" value="UniProtKB-UniRule"/>
</dbReference>
<dbReference type="GO" id="GO:0006220">
    <property type="term" value="P:pyrimidine nucleotide metabolic process"/>
    <property type="evidence" value="ECO:0007669"/>
    <property type="project" value="UniProtKB-UniRule"/>
</dbReference>
<evidence type="ECO:0000256" key="4">
    <source>
        <dbReference type="ARBA" id="ARBA00022777"/>
    </source>
</evidence>
<evidence type="ECO:0000259" key="9">
    <source>
        <dbReference type="Pfam" id="PF02224"/>
    </source>
</evidence>